<evidence type="ECO:0000313" key="2">
    <source>
        <dbReference type="EMBL" id="JAE31599.1"/>
    </source>
</evidence>
<keyword evidence="1" id="KW-0812">Transmembrane</keyword>
<accession>A0A0A9H762</accession>
<reference evidence="2" key="2">
    <citation type="journal article" date="2015" name="Data Brief">
        <title>Shoot transcriptome of the giant reed, Arundo donax.</title>
        <authorList>
            <person name="Barrero R.A."/>
            <person name="Guerrero F.D."/>
            <person name="Moolhuijzen P."/>
            <person name="Goolsby J.A."/>
            <person name="Tidwell J."/>
            <person name="Bellgard S.E."/>
            <person name="Bellgard M.I."/>
        </authorList>
    </citation>
    <scope>NUCLEOTIDE SEQUENCE</scope>
    <source>
        <tissue evidence="2">Shoot tissue taken approximately 20 cm above the soil surface</tissue>
    </source>
</reference>
<name>A0A0A9H762_ARUDO</name>
<reference evidence="2" key="1">
    <citation type="submission" date="2014-09" db="EMBL/GenBank/DDBJ databases">
        <authorList>
            <person name="Magalhaes I.L.F."/>
            <person name="Oliveira U."/>
            <person name="Santos F.R."/>
            <person name="Vidigal T.H.D.A."/>
            <person name="Brescovit A.D."/>
            <person name="Santos A.J."/>
        </authorList>
    </citation>
    <scope>NUCLEOTIDE SEQUENCE</scope>
    <source>
        <tissue evidence="2">Shoot tissue taken approximately 20 cm above the soil surface</tissue>
    </source>
</reference>
<sequence length="42" mass="4913">MHYYERWASNQTVCSRYLSLLYIGLSVSITVKSNLFVFVLIP</sequence>
<keyword evidence="1" id="KW-0472">Membrane</keyword>
<feature type="transmembrane region" description="Helical" evidence="1">
    <location>
        <begin position="20"/>
        <end position="41"/>
    </location>
</feature>
<protein>
    <submittedName>
        <fullName evidence="2">Uncharacterized protein</fullName>
    </submittedName>
</protein>
<keyword evidence="1" id="KW-1133">Transmembrane helix</keyword>
<evidence type="ECO:0000256" key="1">
    <source>
        <dbReference type="SAM" id="Phobius"/>
    </source>
</evidence>
<organism evidence="2">
    <name type="scientific">Arundo donax</name>
    <name type="common">Giant reed</name>
    <name type="synonym">Donax arundinaceus</name>
    <dbReference type="NCBI Taxonomy" id="35708"/>
    <lineage>
        <taxon>Eukaryota</taxon>
        <taxon>Viridiplantae</taxon>
        <taxon>Streptophyta</taxon>
        <taxon>Embryophyta</taxon>
        <taxon>Tracheophyta</taxon>
        <taxon>Spermatophyta</taxon>
        <taxon>Magnoliopsida</taxon>
        <taxon>Liliopsida</taxon>
        <taxon>Poales</taxon>
        <taxon>Poaceae</taxon>
        <taxon>PACMAD clade</taxon>
        <taxon>Arundinoideae</taxon>
        <taxon>Arundineae</taxon>
        <taxon>Arundo</taxon>
    </lineage>
</organism>
<proteinExistence type="predicted"/>
<dbReference type="EMBL" id="GBRH01166297">
    <property type="protein sequence ID" value="JAE31599.1"/>
    <property type="molecule type" value="Transcribed_RNA"/>
</dbReference>
<dbReference type="AlphaFoldDB" id="A0A0A9H762"/>